<keyword evidence="4 12" id="KW-0436">Ligase</keyword>
<dbReference type="FunFam" id="3.40.50.620:FF:000078">
    <property type="entry name" value="Valine--tRNA ligase, mitochondrial"/>
    <property type="match status" value="1"/>
</dbReference>
<dbReference type="GO" id="GO:0005524">
    <property type="term" value="F:ATP binding"/>
    <property type="evidence" value="ECO:0007669"/>
    <property type="project" value="UniProtKB-UniRule"/>
</dbReference>
<dbReference type="InterPro" id="IPR014729">
    <property type="entry name" value="Rossmann-like_a/b/a_fold"/>
</dbReference>
<dbReference type="GO" id="GO:0005829">
    <property type="term" value="C:cytosol"/>
    <property type="evidence" value="ECO:0007669"/>
    <property type="project" value="TreeGrafter"/>
</dbReference>
<keyword evidence="9 12" id="KW-0030">Aminoacyl-tRNA synthetase</keyword>
<evidence type="ECO:0000256" key="2">
    <source>
        <dbReference type="ARBA" id="ARBA00011245"/>
    </source>
</evidence>
<dbReference type="InterPro" id="IPR002303">
    <property type="entry name" value="Valyl-tRNA_ligase"/>
</dbReference>
<dbReference type="Gene3D" id="3.90.740.10">
    <property type="entry name" value="Valyl/Leucyl/Isoleucyl-tRNA synthetase, editing domain"/>
    <property type="match status" value="1"/>
</dbReference>
<dbReference type="GO" id="GO:0004832">
    <property type="term" value="F:valine-tRNA ligase activity"/>
    <property type="evidence" value="ECO:0007669"/>
    <property type="project" value="UniProtKB-UniRule"/>
</dbReference>
<dbReference type="FunFam" id="1.10.730.10:FF:000014">
    <property type="entry name" value="Valine--tRNA ligase"/>
    <property type="match status" value="1"/>
</dbReference>
<dbReference type="Gene3D" id="1.10.287.380">
    <property type="entry name" value="Valyl-tRNA synthetase, C-terminal domain"/>
    <property type="match status" value="1"/>
</dbReference>
<evidence type="ECO:0000259" key="13">
    <source>
        <dbReference type="Pfam" id="PF00133"/>
    </source>
</evidence>
<dbReference type="NCBIfam" id="TIGR00422">
    <property type="entry name" value="valS"/>
    <property type="match status" value="1"/>
</dbReference>
<proteinExistence type="inferred from homology"/>
<dbReference type="SUPFAM" id="SSF50677">
    <property type="entry name" value="ValRS/IleRS/LeuRS editing domain"/>
    <property type="match status" value="1"/>
</dbReference>
<keyword evidence="3 12" id="KW-0963">Cytoplasm</keyword>
<dbReference type="CDD" id="cd07962">
    <property type="entry name" value="Anticodon_Ia_Val"/>
    <property type="match status" value="1"/>
</dbReference>
<feature type="short sequence motif" description="'HIGH' region" evidence="12">
    <location>
        <begin position="46"/>
        <end position="56"/>
    </location>
</feature>
<evidence type="ECO:0000256" key="3">
    <source>
        <dbReference type="ARBA" id="ARBA00022490"/>
    </source>
</evidence>
<comment type="caution">
    <text evidence="16">The sequence shown here is derived from an EMBL/GenBank/DDBJ whole genome shotgun (WGS) entry which is preliminary data.</text>
</comment>
<comment type="domain">
    <text evidence="12">ValRS has two distinct active sites: one for aminoacylation and one for editing. The misactivated threonine is translocated from the active site to the editing site.</text>
</comment>
<feature type="domain" description="Methionyl/Valyl/Leucyl/Isoleucyl-tRNA synthetase anticodon-binding" evidence="14">
    <location>
        <begin position="627"/>
        <end position="770"/>
    </location>
</feature>
<evidence type="ECO:0000256" key="1">
    <source>
        <dbReference type="ARBA" id="ARBA00004496"/>
    </source>
</evidence>
<comment type="catalytic activity">
    <reaction evidence="10 12">
        <text>tRNA(Val) + L-valine + ATP = L-valyl-tRNA(Val) + AMP + diphosphate</text>
        <dbReference type="Rhea" id="RHEA:10704"/>
        <dbReference type="Rhea" id="RHEA-COMP:9672"/>
        <dbReference type="Rhea" id="RHEA-COMP:9708"/>
        <dbReference type="ChEBI" id="CHEBI:30616"/>
        <dbReference type="ChEBI" id="CHEBI:33019"/>
        <dbReference type="ChEBI" id="CHEBI:57762"/>
        <dbReference type="ChEBI" id="CHEBI:78442"/>
        <dbReference type="ChEBI" id="CHEBI:78537"/>
        <dbReference type="ChEBI" id="CHEBI:456215"/>
        <dbReference type="EC" id="6.1.1.9"/>
    </reaction>
</comment>
<dbReference type="InterPro" id="IPR002300">
    <property type="entry name" value="aa-tRNA-synth_Ia"/>
</dbReference>
<evidence type="ECO:0000256" key="10">
    <source>
        <dbReference type="ARBA" id="ARBA00047552"/>
    </source>
</evidence>
<dbReference type="PRINTS" id="PR00986">
    <property type="entry name" value="TRNASYNTHVAL"/>
</dbReference>
<dbReference type="PANTHER" id="PTHR11946">
    <property type="entry name" value="VALYL-TRNA SYNTHETASES"/>
    <property type="match status" value="1"/>
</dbReference>
<dbReference type="Pfam" id="PF08264">
    <property type="entry name" value="Anticodon_1"/>
    <property type="match status" value="1"/>
</dbReference>
<dbReference type="AlphaFoldDB" id="A0A833NXH9"/>
<reference evidence="16 17" key="1">
    <citation type="submission" date="2019-12" db="EMBL/GenBank/DDBJ databases">
        <authorList>
            <person name="Wolfe R."/>
            <person name="Danczak R."/>
            <person name="Wilkins M."/>
        </authorList>
    </citation>
    <scope>NUCLEOTIDE SEQUENCE [LARGE SCALE GENOMIC DNA]</scope>
    <source>
        <strain evidence="16">X2_MaxBin.013</strain>
    </source>
</reference>
<evidence type="ECO:0000259" key="14">
    <source>
        <dbReference type="Pfam" id="PF08264"/>
    </source>
</evidence>
<dbReference type="Pfam" id="PF00133">
    <property type="entry name" value="tRNA-synt_1"/>
    <property type="match status" value="1"/>
</dbReference>
<dbReference type="InterPro" id="IPR037118">
    <property type="entry name" value="Val-tRNA_synth_C_sf"/>
</dbReference>
<dbReference type="SUPFAM" id="SSF47323">
    <property type="entry name" value="Anticodon-binding domain of a subclass of class I aminoacyl-tRNA synthetases"/>
    <property type="match status" value="1"/>
</dbReference>
<dbReference type="Gene3D" id="3.40.50.620">
    <property type="entry name" value="HUPs"/>
    <property type="match status" value="2"/>
</dbReference>
<dbReference type="InterPro" id="IPR009080">
    <property type="entry name" value="tRNAsynth_Ia_anticodon-bd"/>
</dbReference>
<sequence>MTEELSKTYSPSEVEQKWYKIWEENKLFTPDKNSTAKPFVIVIPPPNVTGSLHMGHALNNAIQDLLIRYKKMNGFNTLWIPGTDHAGIATQNVVERELKKEGKRKEDLGREKFVEKIWEWKKEYGGRITNQLRRLGASCDWTRERFTMDEGLSKAVRRHFVQLYNEGLIYRGKRIINWCPRCKTALSDIEVEHETKKSSLWHIKYGSIIVATTRPETMLGDTAIAVNPKDERYKHLWGKTIELPLVGRMVPIIKDDFVDPSFGTGAVKVTPSHDPNDYEMGMRHNLPFVNIMTPDGHITLAEIEKKENISMLEGMDRFAARERIVGMLEENGFLEKIEDYETSIGHCYRCKTVIEPYLSDQWFVKVGPLAKKGIEAVEKGEIKFVPERWTKVYLQWMTNLRDWCISRQLWWGHQVPAWYCRNGMTNDKCQMSNECNEIIVSEEKPEKCPKCGGKNLVQDPDVFDTWFSSALWPFSTLGWPDNTEDLTKFYPTDVLVTSYDIITFWVARMIMAGLHFMKKAPFHTVYIHGLVKDIHGKKMSKSWGNVIDPIEVIEKAGADALRFAFISLIAGQGQDVKLSEEKITEARNFANKIWNVSRFVMMNTSPSPKPCLPAGRPMEGQGEELEDKWILSRFNQTAKDVSSAIEKYNFGEGARLLYEFVWGEFCDWYVEIAKIRIYGNDEKKKEQASRILMEVLQGSLKLLHPFMPFITEEIYRRTQAKSIMLEKWPENIKADETAISKMEYLKTLITAIRNIKAETGTQTKTLEEVILAPDDSEKKAIIEGEAIIKALAKISRITVKDELKDKPQQSAAFMANNTKGYVPLKGLIDLEKEMERINKEIDKTEQEIQKIKTLLSDNNFIARAPKEAIEKQSARQKELAEKIKLLHERSINLCGDK</sequence>
<evidence type="ECO:0000256" key="9">
    <source>
        <dbReference type="ARBA" id="ARBA00023146"/>
    </source>
</evidence>
<comment type="similarity">
    <text evidence="11 12">Belongs to the class-I aminoacyl-tRNA synthetase family. ValS type 1 subfamily.</text>
</comment>
<protein>
    <recommendedName>
        <fullName evidence="12">Valine--tRNA ligase</fullName>
        <ecNumber evidence="12">6.1.1.9</ecNumber>
    </recommendedName>
    <alternativeName>
        <fullName evidence="12">Valyl-tRNA synthetase</fullName>
        <shortName evidence="12">ValRS</shortName>
    </alternativeName>
</protein>
<feature type="short sequence motif" description="'KMSKS' region" evidence="12">
    <location>
        <begin position="538"/>
        <end position="542"/>
    </location>
</feature>
<evidence type="ECO:0000259" key="15">
    <source>
        <dbReference type="Pfam" id="PF10458"/>
    </source>
</evidence>
<evidence type="ECO:0000256" key="8">
    <source>
        <dbReference type="ARBA" id="ARBA00023054"/>
    </source>
</evidence>
<dbReference type="FunFam" id="1.10.287.380:FF:000001">
    <property type="entry name" value="Valine--tRNA ligase"/>
    <property type="match status" value="1"/>
</dbReference>
<gene>
    <name evidence="12" type="primary">valS</name>
    <name evidence="16" type="ORF">FD145_327</name>
</gene>
<dbReference type="FunFam" id="3.40.50.620:FF:000032">
    <property type="entry name" value="Valine--tRNA ligase"/>
    <property type="match status" value="1"/>
</dbReference>
<name>A0A833NXH9_UNCSA</name>
<feature type="domain" description="Aminoacyl-tRNA synthetase class Ia" evidence="13">
    <location>
        <begin position="17"/>
        <end position="578"/>
    </location>
</feature>
<evidence type="ECO:0000256" key="11">
    <source>
        <dbReference type="ARBA" id="ARBA00060830"/>
    </source>
</evidence>
<dbReference type="InterPro" id="IPR019499">
    <property type="entry name" value="Val-tRNA_synth_tRNA-bd"/>
</dbReference>
<dbReference type="PROSITE" id="PS00178">
    <property type="entry name" value="AA_TRNA_LIGASE_I"/>
    <property type="match status" value="1"/>
</dbReference>
<keyword evidence="5 12" id="KW-0547">Nucleotide-binding</keyword>
<dbReference type="PANTHER" id="PTHR11946:SF93">
    <property type="entry name" value="VALINE--TRNA LIGASE, CHLOROPLASTIC_MITOCHONDRIAL 2"/>
    <property type="match status" value="1"/>
</dbReference>
<dbReference type="HAMAP" id="MF_02004">
    <property type="entry name" value="Val_tRNA_synth_type1"/>
    <property type="match status" value="1"/>
</dbReference>
<evidence type="ECO:0000256" key="12">
    <source>
        <dbReference type="HAMAP-Rule" id="MF_02004"/>
    </source>
</evidence>
<dbReference type="InterPro" id="IPR009008">
    <property type="entry name" value="Val/Leu/Ile-tRNA-synth_edit"/>
</dbReference>
<feature type="coiled-coil region" evidence="12">
    <location>
        <begin position="827"/>
        <end position="889"/>
    </location>
</feature>
<dbReference type="EMBL" id="WPAF01000003">
    <property type="protein sequence ID" value="KAF0134946.1"/>
    <property type="molecule type" value="Genomic_DNA"/>
</dbReference>
<feature type="domain" description="Valyl-tRNA synthetase tRNA-binding arm" evidence="15">
    <location>
        <begin position="829"/>
        <end position="889"/>
    </location>
</feature>
<evidence type="ECO:0000256" key="7">
    <source>
        <dbReference type="ARBA" id="ARBA00022917"/>
    </source>
</evidence>
<accession>A0A833NXH9</accession>
<dbReference type="Proteomes" id="UP000488506">
    <property type="component" value="Unassembled WGS sequence"/>
</dbReference>
<dbReference type="FunFam" id="3.90.740.10:FF:000010">
    <property type="entry name" value="Valine--tRNA ligase"/>
    <property type="match status" value="1"/>
</dbReference>
<dbReference type="InterPro" id="IPR010978">
    <property type="entry name" value="tRNA-bd_arm"/>
</dbReference>
<evidence type="ECO:0000313" key="17">
    <source>
        <dbReference type="Proteomes" id="UP000488506"/>
    </source>
</evidence>
<comment type="subcellular location">
    <subcellularLocation>
        <location evidence="1 12">Cytoplasm</location>
    </subcellularLocation>
</comment>
<dbReference type="GO" id="GO:0002161">
    <property type="term" value="F:aminoacyl-tRNA deacylase activity"/>
    <property type="evidence" value="ECO:0007669"/>
    <property type="project" value="InterPro"/>
</dbReference>
<dbReference type="InterPro" id="IPR013155">
    <property type="entry name" value="M/V/L/I-tRNA-synth_anticd-bd"/>
</dbReference>
<dbReference type="EC" id="6.1.1.9" evidence="12"/>
<dbReference type="NCBIfam" id="NF004349">
    <property type="entry name" value="PRK05729.1"/>
    <property type="match status" value="1"/>
</dbReference>
<evidence type="ECO:0000256" key="4">
    <source>
        <dbReference type="ARBA" id="ARBA00022598"/>
    </source>
</evidence>
<dbReference type="SUPFAM" id="SSF52374">
    <property type="entry name" value="Nucleotidylyl transferase"/>
    <property type="match status" value="1"/>
</dbReference>
<comment type="domain">
    <text evidence="12">The C-terminal coiled-coil domain is crucial for aminoacylation activity.</text>
</comment>
<comment type="function">
    <text evidence="12">Catalyzes the attachment of valine to tRNA(Val). As ValRS can inadvertently accommodate and process structurally similar amino acids such as threonine, to avoid such errors, it has a 'posttransfer' editing activity that hydrolyzes mischarged Thr-tRNA(Val) in a tRNA-dependent manner.</text>
</comment>
<keyword evidence="8 12" id="KW-0175">Coiled coil</keyword>
<dbReference type="SUPFAM" id="SSF46589">
    <property type="entry name" value="tRNA-binding arm"/>
    <property type="match status" value="1"/>
</dbReference>
<feature type="binding site" evidence="12">
    <location>
        <position position="541"/>
    </location>
    <ligand>
        <name>ATP</name>
        <dbReference type="ChEBI" id="CHEBI:30616"/>
    </ligand>
</feature>
<dbReference type="Pfam" id="PF10458">
    <property type="entry name" value="Val_tRNA-synt_C"/>
    <property type="match status" value="1"/>
</dbReference>
<comment type="subunit">
    <text evidence="2 12">Monomer.</text>
</comment>
<dbReference type="Gene3D" id="1.10.730.10">
    <property type="entry name" value="Isoleucyl-tRNA Synthetase, Domain 1"/>
    <property type="match status" value="1"/>
</dbReference>
<evidence type="ECO:0000256" key="5">
    <source>
        <dbReference type="ARBA" id="ARBA00022741"/>
    </source>
</evidence>
<dbReference type="GO" id="GO:0006438">
    <property type="term" value="P:valyl-tRNA aminoacylation"/>
    <property type="evidence" value="ECO:0007669"/>
    <property type="project" value="UniProtKB-UniRule"/>
</dbReference>
<evidence type="ECO:0000256" key="6">
    <source>
        <dbReference type="ARBA" id="ARBA00022840"/>
    </source>
</evidence>
<dbReference type="InterPro" id="IPR001412">
    <property type="entry name" value="aa-tRNA-synth_I_CS"/>
</dbReference>
<keyword evidence="6 12" id="KW-0067">ATP-binding</keyword>
<organism evidence="16 17">
    <name type="scientific">Candidatus Saganbacteria bacterium</name>
    <dbReference type="NCBI Taxonomy" id="2575572"/>
    <lineage>
        <taxon>Bacteria</taxon>
        <taxon>Bacillati</taxon>
        <taxon>Saganbacteria</taxon>
    </lineage>
</organism>
<evidence type="ECO:0000313" key="16">
    <source>
        <dbReference type="EMBL" id="KAF0134946.1"/>
    </source>
</evidence>
<dbReference type="InterPro" id="IPR033705">
    <property type="entry name" value="Anticodon_Ia_Val"/>
</dbReference>
<keyword evidence="7 12" id="KW-0648">Protein biosynthesis</keyword>
<dbReference type="CDD" id="cd00817">
    <property type="entry name" value="ValRS_core"/>
    <property type="match status" value="1"/>
</dbReference>